<accession>A0A376GFJ7</accession>
<evidence type="ECO:0000313" key="4">
    <source>
        <dbReference type="Proteomes" id="UP000254737"/>
    </source>
</evidence>
<keyword evidence="1" id="KW-0732">Signal</keyword>
<organism evidence="3 4">
    <name type="scientific">Empedobacter falsenii</name>
    <dbReference type="NCBI Taxonomy" id="343874"/>
    <lineage>
        <taxon>Bacteria</taxon>
        <taxon>Pseudomonadati</taxon>
        <taxon>Bacteroidota</taxon>
        <taxon>Flavobacteriia</taxon>
        <taxon>Flavobacteriales</taxon>
        <taxon>Weeksellaceae</taxon>
        <taxon>Empedobacter</taxon>
    </lineage>
</organism>
<evidence type="ECO:0000313" key="5">
    <source>
        <dbReference type="Proteomes" id="UP000267844"/>
    </source>
</evidence>
<name>A0A376GFJ7_9FLAO</name>
<protein>
    <submittedName>
        <fullName evidence="3">Uncharacterized protein</fullName>
    </submittedName>
</protein>
<evidence type="ECO:0000313" key="2">
    <source>
        <dbReference type="EMBL" id="RRT93143.1"/>
    </source>
</evidence>
<reference evidence="3 4" key="1">
    <citation type="submission" date="2018-06" db="EMBL/GenBank/DDBJ databases">
        <authorList>
            <consortium name="Pathogen Informatics"/>
            <person name="Doyle S."/>
        </authorList>
    </citation>
    <scope>NUCLEOTIDE SEQUENCE [LARGE SCALE GENOMIC DNA]</scope>
    <source>
        <strain evidence="3 4">NCTC13456</strain>
    </source>
</reference>
<dbReference type="AlphaFoldDB" id="A0A376GFJ7"/>
<feature type="signal peptide" evidence="1">
    <location>
        <begin position="1"/>
        <end position="19"/>
    </location>
</feature>
<reference evidence="2 5" key="2">
    <citation type="submission" date="2018-10" db="EMBL/GenBank/DDBJ databases">
        <title>Transmission dynamics of multidrug resistant bacteria on intensive care unit surfaces.</title>
        <authorList>
            <person name="D'Souza A.W."/>
            <person name="Potter R.F."/>
            <person name="Wallace M."/>
            <person name="Shupe A."/>
            <person name="Patel S."/>
            <person name="Sun S."/>
            <person name="Gul D."/>
            <person name="Kwon J.H."/>
            <person name="Andleeb S."/>
            <person name="Burnham C.-A.D."/>
            <person name="Dantas G."/>
        </authorList>
    </citation>
    <scope>NUCLEOTIDE SEQUENCE [LARGE SCALE GENOMIC DNA]</scope>
    <source>
        <strain evidence="2 5">WF_348</strain>
    </source>
</reference>
<gene>
    <name evidence="2" type="ORF">EGI89_03980</name>
    <name evidence="3" type="ORF">NCTC13456_02774</name>
</gene>
<sequence length="67" mass="7199">MKKQLLIMIASLIVDIAIAQVGINTSTPQKTFHVNGSLQVTNELNVGGNATSQGSAGTYIKWCFKFT</sequence>
<evidence type="ECO:0000256" key="1">
    <source>
        <dbReference type="SAM" id="SignalP"/>
    </source>
</evidence>
<feature type="chain" id="PRO_5044389381" evidence="1">
    <location>
        <begin position="20"/>
        <end position="67"/>
    </location>
</feature>
<dbReference type="EMBL" id="UFXS01000001">
    <property type="protein sequence ID" value="STD59144.1"/>
    <property type="molecule type" value="Genomic_DNA"/>
</dbReference>
<dbReference type="Proteomes" id="UP000267844">
    <property type="component" value="Unassembled WGS sequence"/>
</dbReference>
<proteinExistence type="predicted"/>
<evidence type="ECO:0000313" key="3">
    <source>
        <dbReference type="EMBL" id="STD59144.1"/>
    </source>
</evidence>
<dbReference type="EMBL" id="RHPO01000005">
    <property type="protein sequence ID" value="RRT93143.1"/>
    <property type="molecule type" value="Genomic_DNA"/>
</dbReference>
<dbReference type="Proteomes" id="UP000254737">
    <property type="component" value="Unassembled WGS sequence"/>
</dbReference>